<dbReference type="Gene3D" id="3.40.50.300">
    <property type="entry name" value="P-loop containing nucleotide triphosphate hydrolases"/>
    <property type="match status" value="1"/>
</dbReference>
<protein>
    <submittedName>
        <fullName evidence="9">Thymidine-kinase</fullName>
    </submittedName>
</protein>
<keyword evidence="5" id="KW-0418">Kinase</keyword>
<name>A0A0R5Z8S7_9GAMA</name>
<dbReference type="HAMAP" id="MF_04029">
    <property type="entry name" value="HSV_KITH"/>
    <property type="match status" value="1"/>
</dbReference>
<dbReference type="InterPro" id="IPR013672">
    <property type="entry name" value="Herpes_TK_C"/>
</dbReference>
<evidence type="ECO:0000256" key="1">
    <source>
        <dbReference type="ARBA" id="ARBA00022518"/>
    </source>
</evidence>
<evidence type="ECO:0000313" key="9">
    <source>
        <dbReference type="EMBL" id="AJG42947.1"/>
    </source>
</evidence>
<organism evidence="9 10">
    <name type="scientific">phocid gammaherpesvirus 3</name>
    <dbReference type="NCBI Taxonomy" id="2560643"/>
    <lineage>
        <taxon>Viruses</taxon>
        <taxon>Duplodnaviria</taxon>
        <taxon>Heunggongvirae</taxon>
        <taxon>Peploviricota</taxon>
        <taxon>Herviviricetes</taxon>
        <taxon>Herpesvirales</taxon>
        <taxon>Orthoherpesviridae</taxon>
        <taxon>Gammaherpesvirinae</taxon>
        <taxon>Percavirus</taxon>
        <taxon>Percavirus phocidgamma3</taxon>
    </lineage>
</organism>
<feature type="region of interest" description="Disordered" evidence="7">
    <location>
        <begin position="1"/>
        <end position="159"/>
    </location>
</feature>
<feature type="compositionally biased region" description="Basic and acidic residues" evidence="7">
    <location>
        <begin position="20"/>
        <end position="34"/>
    </location>
</feature>
<evidence type="ECO:0000256" key="5">
    <source>
        <dbReference type="ARBA" id="ARBA00022777"/>
    </source>
</evidence>
<dbReference type="GO" id="GO:0006230">
    <property type="term" value="P:TMP biosynthetic process"/>
    <property type="evidence" value="ECO:0007669"/>
    <property type="project" value="InterPro"/>
</dbReference>
<sequence>MAEGGYSSSSDEDFQFPPVKTEDGWRERDERDIRSPTVSDKEDDEDDFVLPPVKTKHGWRERDESDYDRQQGSYIDKEESLDWEKLFPKFTPPEDTTPPPLPVKGKARRASYNKPSTTPPKPPRPNAPKDHRTATVPRAAYNATKGQSRDNEGIYYAPKYYPKHKPKKTEKRLVKVQQGDSGYTCYHSDDFRTQPNTSTVNVLSESGEYAEIETAEEQARSASPELLDRQEDDDDPNTYPTCRVTDGGGAKSKLWLQKKIPKPKSGNLQSLSMKKLSSSLKSLMNTRMDLPASKDEAEQAAKNALVIETMLTPNPTPKVKSAFFLFIDGCIGVGKTTLINYLKKTMSYQNIVTFDEPMVFWKNIFSNCVENIYECTRPHKAGRTSTSCKVFSCQTKFLTPLKNIHTSAYKYACESNRLRVKNNMDNWILFDRHLLSATVAFPLMQFNCGFLNAEHFLELLAQFTARDTDTIALITMSEYDNIEMVKKRGRKFEKNVDAVHLKKLAEAFSMTYRAWILLQYFEPEDIMKVITSSMSLITLCEAKKMKPDRVKMVYKTFSRSLFVVLREILNEIPPNCTIIQVCLTLCAELKKLQIILVDASNHIDDIPGIWTQIYVQALRIPAVRTQTVDWDGLKQLSQAYND</sequence>
<dbReference type="GO" id="GO:0071897">
    <property type="term" value="P:DNA biosynthetic process"/>
    <property type="evidence" value="ECO:0007669"/>
    <property type="project" value="UniProtKB-KW"/>
</dbReference>
<dbReference type="GO" id="GO:0004797">
    <property type="term" value="F:thymidine kinase activity"/>
    <property type="evidence" value="ECO:0007669"/>
    <property type="project" value="InterPro"/>
</dbReference>
<keyword evidence="6" id="KW-0067">ATP-binding</keyword>
<dbReference type="InterPro" id="IPR027417">
    <property type="entry name" value="P-loop_NTPase"/>
</dbReference>
<dbReference type="GO" id="GO:0005524">
    <property type="term" value="F:ATP binding"/>
    <property type="evidence" value="ECO:0007669"/>
    <property type="project" value="UniProtKB-KW"/>
</dbReference>
<feature type="region of interest" description="Disordered" evidence="7">
    <location>
        <begin position="212"/>
        <end position="244"/>
    </location>
</feature>
<evidence type="ECO:0000259" key="8">
    <source>
        <dbReference type="Pfam" id="PF08465"/>
    </source>
</evidence>
<feature type="domain" description="Herpesvirus thymidine kinase C-terminal" evidence="8">
    <location>
        <begin position="603"/>
        <end position="633"/>
    </location>
</feature>
<dbReference type="Pfam" id="PF08465">
    <property type="entry name" value="Herpes_TK_C"/>
    <property type="match status" value="1"/>
</dbReference>
<evidence type="ECO:0000256" key="3">
    <source>
        <dbReference type="ARBA" id="ARBA00022679"/>
    </source>
</evidence>
<keyword evidence="3" id="KW-0808">Transferase</keyword>
<dbReference type="Pfam" id="PF00693">
    <property type="entry name" value="Herpes_TK"/>
    <property type="match status" value="1"/>
</dbReference>
<keyword evidence="4" id="KW-0547">Nucleotide-binding</keyword>
<accession>A0A0R5Z8S7</accession>
<dbReference type="Proteomes" id="UP000296355">
    <property type="component" value="Segment"/>
</dbReference>
<proteinExistence type="inferred from homology"/>
<dbReference type="EMBL" id="KP136799">
    <property type="protein sequence ID" value="AJG42947.1"/>
    <property type="molecule type" value="Genomic_DNA"/>
</dbReference>
<evidence type="ECO:0000256" key="2">
    <source>
        <dbReference type="ARBA" id="ARBA00022634"/>
    </source>
</evidence>
<evidence type="ECO:0000256" key="7">
    <source>
        <dbReference type="SAM" id="MobiDB-lite"/>
    </source>
</evidence>
<feature type="compositionally biased region" description="Basic and acidic residues" evidence="7">
    <location>
        <begin position="58"/>
        <end position="87"/>
    </location>
</feature>
<evidence type="ECO:0000313" key="10">
    <source>
        <dbReference type="Proteomes" id="UP000296355"/>
    </source>
</evidence>
<keyword evidence="2" id="KW-0237">DNA synthesis</keyword>
<reference evidence="9" key="1">
    <citation type="submission" date="2014-11" db="EMBL/GenBank/DDBJ databases">
        <title>Gammaherpesviruses are widespread among seal species in Canada.</title>
        <authorList>
            <person name="Bellehumeur C."/>
            <person name="Nielsen O."/>
            <person name="Measures L."/>
            <person name="Harwood L."/>
            <person name="Boyle B."/>
            <person name="Gagnon C.A."/>
        </authorList>
    </citation>
    <scope>NUCLEOTIDE SEQUENCE [LARGE SCALE GENOMIC DNA]</scope>
    <source>
        <strain evidence="9">FMV04-1493874</strain>
    </source>
</reference>
<keyword evidence="10" id="KW-1185">Reference proteome</keyword>
<keyword evidence="1" id="KW-0244">Early protein</keyword>
<dbReference type="SUPFAM" id="SSF52540">
    <property type="entry name" value="P-loop containing nucleoside triphosphate hydrolases"/>
    <property type="match status" value="1"/>
</dbReference>
<evidence type="ECO:0000256" key="6">
    <source>
        <dbReference type="ARBA" id="ARBA00022840"/>
    </source>
</evidence>
<dbReference type="InterPro" id="IPR001889">
    <property type="entry name" value="Herpes_TK"/>
</dbReference>
<feature type="compositionally biased region" description="Pro residues" evidence="7">
    <location>
        <begin position="117"/>
        <end position="126"/>
    </location>
</feature>
<evidence type="ECO:0000256" key="4">
    <source>
        <dbReference type="ARBA" id="ARBA00022741"/>
    </source>
</evidence>